<dbReference type="RefSeq" id="WP_159454046.1">
    <property type="nucleotide sequence ID" value="NZ_FWFX01000008.1"/>
</dbReference>
<dbReference type="Pfam" id="PF08734">
    <property type="entry name" value="GYD"/>
    <property type="match status" value="1"/>
</dbReference>
<dbReference type="AlphaFoldDB" id="A0A1X6ZJJ6"/>
<keyword evidence="2" id="KW-1185">Reference proteome</keyword>
<organism evidence="1 2">
    <name type="scientific">Roseovarius albus</name>
    <dbReference type="NCBI Taxonomy" id="1247867"/>
    <lineage>
        <taxon>Bacteria</taxon>
        <taxon>Pseudomonadati</taxon>
        <taxon>Pseudomonadota</taxon>
        <taxon>Alphaproteobacteria</taxon>
        <taxon>Rhodobacterales</taxon>
        <taxon>Roseobacteraceae</taxon>
        <taxon>Roseovarius</taxon>
    </lineage>
</organism>
<dbReference type="OrthoDB" id="165683at2"/>
<name>A0A1X6ZJJ6_9RHOB</name>
<dbReference type="InterPro" id="IPR014845">
    <property type="entry name" value="GYD/TTHA1554"/>
</dbReference>
<evidence type="ECO:0000313" key="1">
    <source>
        <dbReference type="EMBL" id="SLN52840.1"/>
    </source>
</evidence>
<proteinExistence type="predicted"/>
<gene>
    <name evidence="1" type="ORF">ROA7450_02682</name>
</gene>
<accession>A0A1X6ZJJ6</accession>
<dbReference type="Proteomes" id="UP000193061">
    <property type="component" value="Unassembled WGS sequence"/>
</dbReference>
<dbReference type="EMBL" id="FWFX01000008">
    <property type="protein sequence ID" value="SLN52840.1"/>
    <property type="molecule type" value="Genomic_DNA"/>
</dbReference>
<evidence type="ECO:0000313" key="2">
    <source>
        <dbReference type="Proteomes" id="UP000193061"/>
    </source>
</evidence>
<sequence length="110" mass="11641">MPTYMTQFSYSTKSIQSLVESPQDRRSPAQRVFAAAGGEILSMYYCFGDYDGVVISEFPSDVAAASAILAVGSSGAFSKVKTTVLLTTHSGVTAMEGAKEIVGEYRPPSA</sequence>
<reference evidence="1 2" key="1">
    <citation type="submission" date="2017-03" db="EMBL/GenBank/DDBJ databases">
        <authorList>
            <person name="Afonso C.L."/>
            <person name="Miller P.J."/>
            <person name="Scott M.A."/>
            <person name="Spackman E."/>
            <person name="Goraichik I."/>
            <person name="Dimitrov K.M."/>
            <person name="Suarez D.L."/>
            <person name="Swayne D.E."/>
        </authorList>
    </citation>
    <scope>NUCLEOTIDE SEQUENCE [LARGE SCALE GENOMIC DNA]</scope>
    <source>
        <strain evidence="1 2">CECT 7450</strain>
    </source>
</reference>
<protein>
    <submittedName>
        <fullName evidence="1">GYD domain protein</fullName>
    </submittedName>
</protein>